<organism evidence="1 2">
    <name type="scientific">Novosphingobium barchaimii LL02</name>
    <dbReference type="NCBI Taxonomy" id="1114963"/>
    <lineage>
        <taxon>Bacteria</taxon>
        <taxon>Pseudomonadati</taxon>
        <taxon>Pseudomonadota</taxon>
        <taxon>Alphaproteobacteria</taxon>
        <taxon>Sphingomonadales</taxon>
        <taxon>Sphingomonadaceae</taxon>
        <taxon>Novosphingobium</taxon>
    </lineage>
</organism>
<dbReference type="OrthoDB" id="3777295at2"/>
<dbReference type="Gene3D" id="2.40.360.20">
    <property type="match status" value="1"/>
</dbReference>
<proteinExistence type="predicted"/>
<comment type="caution">
    <text evidence="1">The sequence shown here is derived from an EMBL/GenBank/DDBJ whole genome shotgun (WGS) entry which is preliminary data.</text>
</comment>
<sequence>MQQHRTISGKILYTSRKPGREGQERGREWFTFTHHTDGKRSLRARCEIDEPAPTVHRDVVYSLDENDRPMDCFVRLTIGDKFMGSGLFIIGKDAVECESYGPSIGRVSQTMPIGGDFDGFGTHPISGDAYITKKIDRSLGVHKRNFRCFLPSPDHRGATPPLIAESNIDLGYLGEETVTVAAGTFDCYKYQFTDDAGGMISIDGHSHPPYEVWVTADDDAIFVQGGVGGYMQTWYELVELSR</sequence>
<keyword evidence="2" id="KW-1185">Reference proteome</keyword>
<protein>
    <submittedName>
        <fullName evidence="1">Uncharacterized protein</fullName>
    </submittedName>
</protein>
<name>A0A0J7XZ19_9SPHN</name>
<evidence type="ECO:0000313" key="2">
    <source>
        <dbReference type="Proteomes" id="UP000052268"/>
    </source>
</evidence>
<evidence type="ECO:0000313" key="1">
    <source>
        <dbReference type="EMBL" id="KMS56483.1"/>
    </source>
</evidence>
<dbReference type="EMBL" id="JACU01000004">
    <property type="protein sequence ID" value="KMS56483.1"/>
    <property type="molecule type" value="Genomic_DNA"/>
</dbReference>
<reference evidence="1 2" key="1">
    <citation type="journal article" date="2015" name="G3 (Bethesda)">
        <title>Insights into Ongoing Evolution of the Hexachlorocyclohexane Catabolic Pathway from Comparative Genomics of Ten Sphingomonadaceae Strains.</title>
        <authorList>
            <person name="Pearce S.L."/>
            <person name="Oakeshott J.G."/>
            <person name="Pandey G."/>
        </authorList>
    </citation>
    <scope>NUCLEOTIDE SEQUENCE [LARGE SCALE GENOMIC DNA]</scope>
    <source>
        <strain evidence="1 2">LL02</strain>
    </source>
</reference>
<dbReference type="PATRIC" id="fig|1114963.3.peg.2099"/>
<dbReference type="RefSeq" id="WP_043970073.1">
    <property type="nucleotide sequence ID" value="NZ_KQ130453.1"/>
</dbReference>
<dbReference type="AlphaFoldDB" id="A0A0J7XZ19"/>
<gene>
    <name evidence="1" type="ORF">V474_16325</name>
</gene>
<dbReference type="Proteomes" id="UP000052268">
    <property type="component" value="Unassembled WGS sequence"/>
</dbReference>
<accession>A0A0J7XZ19</accession>